<dbReference type="Proteomes" id="UP000014923">
    <property type="component" value="Unassembled WGS sequence"/>
</dbReference>
<evidence type="ECO:0000313" key="7">
    <source>
        <dbReference type="Proteomes" id="UP000014923"/>
    </source>
</evidence>
<dbReference type="GO" id="GO:0046872">
    <property type="term" value="F:metal ion binding"/>
    <property type="evidence" value="ECO:0007669"/>
    <property type="project" value="UniProtKB-UniRule"/>
</dbReference>
<reference evidence="6" key="1">
    <citation type="submission" date="2013-03" db="EMBL/GenBank/DDBJ databases">
        <title>Draft genome sequence of the hydrogen-ethanol-producing anaerobic alkalithermophilic Caloramator celere.</title>
        <authorList>
            <person name="Ciranna A."/>
            <person name="Larjo A."/>
            <person name="Kivisto A."/>
            <person name="Santala V."/>
            <person name="Roos C."/>
            <person name="Karp M."/>
        </authorList>
    </citation>
    <scope>NUCLEOTIDE SEQUENCE [LARGE SCALE GENOMIC DNA]</scope>
    <source>
        <strain evidence="6">DSM 8682</strain>
    </source>
</reference>
<dbReference type="PANTHER" id="PTHR13799:SF14">
    <property type="entry name" value="GTP CYCLOHYDROLASE 1 TYPE 2 HOMOLOG"/>
    <property type="match status" value="1"/>
</dbReference>
<dbReference type="InterPro" id="IPR036069">
    <property type="entry name" value="DUF34/NIF3_sf"/>
</dbReference>
<protein>
    <recommendedName>
        <fullName evidence="2 4">GTP cyclohydrolase 1 type 2 homolog</fullName>
    </recommendedName>
</protein>
<gene>
    <name evidence="6" type="ORF">TCEL_01965</name>
</gene>
<feature type="binding site" evidence="5">
    <location>
        <position position="330"/>
    </location>
    <ligand>
        <name>a divalent metal cation</name>
        <dbReference type="ChEBI" id="CHEBI:60240"/>
        <label>1</label>
    </ligand>
</feature>
<dbReference type="FunFam" id="3.40.1390.30:FF:000001">
    <property type="entry name" value="GTP cyclohydrolase 1 type 2"/>
    <property type="match status" value="1"/>
</dbReference>
<feature type="binding site" evidence="5">
    <location>
        <position position="334"/>
    </location>
    <ligand>
        <name>a divalent metal cation</name>
        <dbReference type="ChEBI" id="CHEBI:60240"/>
        <label>1</label>
    </ligand>
</feature>
<dbReference type="OrthoDB" id="9792792at2"/>
<dbReference type="RefSeq" id="WP_018661771.1">
    <property type="nucleotide sequence ID" value="NZ_HF952018.1"/>
</dbReference>
<dbReference type="Gene3D" id="3.40.1390.30">
    <property type="entry name" value="NIF3 (NGG1p interacting factor 3)-like"/>
    <property type="match status" value="2"/>
</dbReference>
<dbReference type="Pfam" id="PF01784">
    <property type="entry name" value="DUF34_NIF3"/>
    <property type="match status" value="1"/>
</dbReference>
<dbReference type="eggNOG" id="COG0327">
    <property type="taxonomic scope" value="Bacteria"/>
</dbReference>
<comment type="caution">
    <text evidence="6">The sequence shown here is derived from an EMBL/GenBank/DDBJ whole genome shotgun (WGS) entry which is preliminary data.</text>
</comment>
<dbReference type="NCBIfam" id="TIGR00486">
    <property type="entry name" value="YbgI_SA1388"/>
    <property type="match status" value="1"/>
</dbReference>
<evidence type="ECO:0000256" key="5">
    <source>
        <dbReference type="PIRSR" id="PIRSR602678-1"/>
    </source>
</evidence>
<dbReference type="SUPFAM" id="SSF102705">
    <property type="entry name" value="NIF3 (NGG1p interacting factor 3)-like"/>
    <property type="match status" value="1"/>
</dbReference>
<organism evidence="6 7">
    <name type="scientific">Thermobrachium celere DSM 8682</name>
    <dbReference type="NCBI Taxonomy" id="941824"/>
    <lineage>
        <taxon>Bacteria</taxon>
        <taxon>Bacillati</taxon>
        <taxon>Bacillota</taxon>
        <taxon>Clostridia</taxon>
        <taxon>Eubacteriales</taxon>
        <taxon>Clostridiaceae</taxon>
        <taxon>Thermobrachium</taxon>
    </lineage>
</organism>
<proteinExistence type="inferred from homology"/>
<dbReference type="GO" id="GO:0005737">
    <property type="term" value="C:cytoplasm"/>
    <property type="evidence" value="ECO:0007669"/>
    <property type="project" value="TreeGrafter"/>
</dbReference>
<dbReference type="InterPro" id="IPR017221">
    <property type="entry name" value="DUF34/NIF3_bac"/>
</dbReference>
<evidence type="ECO:0000256" key="2">
    <source>
        <dbReference type="ARBA" id="ARBA00022112"/>
    </source>
</evidence>
<feature type="binding site" evidence="5">
    <location>
        <position position="66"/>
    </location>
    <ligand>
        <name>a divalent metal cation</name>
        <dbReference type="ChEBI" id="CHEBI:60240"/>
        <label>1</label>
    </ligand>
</feature>
<keyword evidence="3 4" id="KW-0479">Metal-binding</keyword>
<dbReference type="InterPro" id="IPR015867">
    <property type="entry name" value="N-reg_PII/ATP_PRibTrfase_C"/>
</dbReference>
<dbReference type="PIRSF" id="PIRSF037489">
    <property type="entry name" value="UCP037489_NIF3_YqfO"/>
    <property type="match status" value="1"/>
</dbReference>
<accession>R7RRS8</accession>
<comment type="similarity">
    <text evidence="1 4">Belongs to the GTP cyclohydrolase I type 2/NIF3 family.</text>
</comment>
<dbReference type="PANTHER" id="PTHR13799">
    <property type="entry name" value="NGG1 INTERACTING FACTOR 3"/>
    <property type="match status" value="1"/>
</dbReference>
<evidence type="ECO:0000313" key="6">
    <source>
        <dbReference type="EMBL" id="CDF58051.1"/>
    </source>
</evidence>
<dbReference type="AlphaFoldDB" id="R7RRS8"/>
<feature type="binding site" evidence="5">
    <location>
        <position position="105"/>
    </location>
    <ligand>
        <name>a divalent metal cation</name>
        <dbReference type="ChEBI" id="CHEBI:60240"/>
        <label>1</label>
    </ligand>
</feature>
<sequence>MSIKVKEITTYLENLYPLSLAEDYDNVGLLIGYEDKIVNKILITLDITTDTVKYAIDNNIDLIISHHPIIFKSIKKIDKKNYITSMIYDLIKNDINVYALHTNYDINDNGMNDILATKLNLKEISVLLQNKIESLYKLIVYVPVDYAEEVSSALFRAGAGHIGNYDMCSFNLRGKGTFRPLEGSNPFIGNKNIMESVDEIRIETIVREKDLKQVINALLKTHPYEEPAYDIIKLENKIYKGIGRIGILEKTVKAKDVANELKEKLNLNFVAIIGDTERQIRKVAIVGGAGGDLIHIAKNKGCDLIITGDVKHHVAIEALEDDIVVLDATHFGLEQVFIEHIKTLLNNSFNSLDIHTIYTKQPYNFI</sequence>
<dbReference type="EMBL" id="CAVN010000093">
    <property type="protein sequence ID" value="CDF58051.1"/>
    <property type="molecule type" value="Genomic_DNA"/>
</dbReference>
<dbReference type="FunFam" id="3.30.70.120:FF:000006">
    <property type="entry name" value="GTP cyclohydrolase 1 type 2 homolog"/>
    <property type="match status" value="1"/>
</dbReference>
<dbReference type="InterPro" id="IPR002678">
    <property type="entry name" value="DUF34/NIF3"/>
</dbReference>
<evidence type="ECO:0000256" key="4">
    <source>
        <dbReference type="PIRNR" id="PIRNR037489"/>
    </source>
</evidence>
<name>R7RRS8_9CLOT</name>
<dbReference type="HOGENOM" id="CLU_037423_1_0_9"/>
<keyword evidence="7" id="KW-1185">Reference proteome</keyword>
<feature type="binding site" evidence="5">
    <location>
        <position position="67"/>
    </location>
    <ligand>
        <name>a divalent metal cation</name>
        <dbReference type="ChEBI" id="CHEBI:60240"/>
        <label>1</label>
    </ligand>
</feature>
<evidence type="ECO:0000256" key="3">
    <source>
        <dbReference type="ARBA" id="ARBA00022723"/>
    </source>
</evidence>
<evidence type="ECO:0000256" key="1">
    <source>
        <dbReference type="ARBA" id="ARBA00006964"/>
    </source>
</evidence>
<dbReference type="Gene3D" id="3.30.70.120">
    <property type="match status" value="1"/>
</dbReference>